<dbReference type="HOGENOM" id="CLU_1387068_0_0_1"/>
<feature type="domain" description="TNFR-Cys" evidence="11">
    <location>
        <begin position="95"/>
        <end position="138"/>
    </location>
</feature>
<dbReference type="FunFam" id="2.10.50.10:FF:000004">
    <property type="entry name" value="Tumor necrosis factor receptor superfamily member 6"/>
    <property type="match status" value="1"/>
</dbReference>
<evidence type="ECO:0000256" key="5">
    <source>
        <dbReference type="ARBA" id="ARBA00023136"/>
    </source>
</evidence>
<reference evidence="12" key="2">
    <citation type="submission" date="2025-08" db="UniProtKB">
        <authorList>
            <consortium name="Ensembl"/>
        </authorList>
    </citation>
    <scope>IDENTIFICATION</scope>
</reference>
<keyword evidence="6 9" id="KW-1015">Disulfide bond</keyword>
<keyword evidence="7" id="KW-0675">Receptor</keyword>
<dbReference type="Pfam" id="PF00020">
    <property type="entry name" value="TNFR_c6"/>
    <property type="match status" value="2"/>
</dbReference>
<dbReference type="GO" id="GO:0097049">
    <property type="term" value="P:motor neuron apoptotic process"/>
    <property type="evidence" value="ECO:0007669"/>
    <property type="project" value="TreeGrafter"/>
</dbReference>
<dbReference type="STRING" id="7897.ENSLACP00000022294"/>
<reference evidence="13" key="1">
    <citation type="submission" date="2011-08" db="EMBL/GenBank/DDBJ databases">
        <title>The draft genome of Latimeria chalumnae.</title>
        <authorList>
            <person name="Di Palma F."/>
            <person name="Alfoldi J."/>
            <person name="Johnson J."/>
            <person name="Berlin A."/>
            <person name="Gnerre S."/>
            <person name="Jaffe D."/>
            <person name="MacCallum I."/>
            <person name="Young S."/>
            <person name="Walker B.J."/>
            <person name="Lander E."/>
            <person name="Lindblad-Toh K."/>
        </authorList>
    </citation>
    <scope>NUCLEOTIDE SEQUENCE [LARGE SCALE GENOMIC DNA]</scope>
    <source>
        <strain evidence="13">Wild caught</strain>
    </source>
</reference>
<keyword evidence="3 10" id="KW-0732">Signal</keyword>
<dbReference type="AlphaFoldDB" id="M3XHT8"/>
<dbReference type="GeneTree" id="ENSGT00930000151070"/>
<dbReference type="eggNOG" id="ENOG502RBEC">
    <property type="taxonomic scope" value="Eukaryota"/>
</dbReference>
<dbReference type="SMART" id="SM00208">
    <property type="entry name" value="TNFR"/>
    <property type="match status" value="3"/>
</dbReference>
<dbReference type="GO" id="GO:0006924">
    <property type="term" value="P:activation-induced cell death of T cells"/>
    <property type="evidence" value="ECO:0007669"/>
    <property type="project" value="TreeGrafter"/>
</dbReference>
<comment type="subcellular location">
    <subcellularLocation>
        <location evidence="1">Membrane</location>
    </subcellularLocation>
</comment>
<evidence type="ECO:0000259" key="11">
    <source>
        <dbReference type="PROSITE" id="PS50050"/>
    </source>
</evidence>
<evidence type="ECO:0000256" key="4">
    <source>
        <dbReference type="ARBA" id="ARBA00022737"/>
    </source>
</evidence>
<dbReference type="PROSITE" id="PS00652">
    <property type="entry name" value="TNFR_NGFR_1"/>
    <property type="match status" value="2"/>
</dbReference>
<dbReference type="GO" id="GO:0031265">
    <property type="term" value="C:CD95 death-inducing signaling complex"/>
    <property type="evidence" value="ECO:0007669"/>
    <property type="project" value="TreeGrafter"/>
</dbReference>
<evidence type="ECO:0000256" key="1">
    <source>
        <dbReference type="ARBA" id="ARBA00004370"/>
    </source>
</evidence>
<comment type="caution">
    <text evidence="9">Lacks conserved residue(s) required for the propagation of feature annotation.</text>
</comment>
<evidence type="ECO:0000256" key="8">
    <source>
        <dbReference type="ARBA" id="ARBA00023180"/>
    </source>
</evidence>
<feature type="chain" id="PRO_5004043462" description="TNFR-Cys domain-containing protein" evidence="10">
    <location>
        <begin position="22"/>
        <end position="197"/>
    </location>
</feature>
<proteinExistence type="predicted"/>
<name>M3XHT8_LATCH</name>
<dbReference type="GO" id="GO:0005031">
    <property type="term" value="F:tumor necrosis factor receptor activity"/>
    <property type="evidence" value="ECO:0007669"/>
    <property type="project" value="TreeGrafter"/>
</dbReference>
<evidence type="ECO:0000313" key="12">
    <source>
        <dbReference type="Ensembl" id="ENSLACP00000022294.1"/>
    </source>
</evidence>
<feature type="disulfide bond" evidence="9">
    <location>
        <begin position="140"/>
        <end position="155"/>
    </location>
</feature>
<keyword evidence="2" id="KW-0053">Apoptosis</keyword>
<organism evidence="12 13">
    <name type="scientific">Latimeria chalumnae</name>
    <name type="common">Coelacanth</name>
    <dbReference type="NCBI Taxonomy" id="7897"/>
    <lineage>
        <taxon>Eukaryota</taxon>
        <taxon>Metazoa</taxon>
        <taxon>Chordata</taxon>
        <taxon>Craniata</taxon>
        <taxon>Vertebrata</taxon>
        <taxon>Euteleostomi</taxon>
        <taxon>Coelacanthiformes</taxon>
        <taxon>Coelacanthidae</taxon>
        <taxon>Latimeria</taxon>
    </lineage>
</organism>
<evidence type="ECO:0000313" key="13">
    <source>
        <dbReference type="Proteomes" id="UP000008672"/>
    </source>
</evidence>
<keyword evidence="13" id="KW-1185">Reference proteome</keyword>
<dbReference type="GO" id="GO:0043066">
    <property type="term" value="P:negative regulation of apoptotic process"/>
    <property type="evidence" value="ECO:0007669"/>
    <property type="project" value="TreeGrafter"/>
</dbReference>
<dbReference type="InParanoid" id="M3XHT8"/>
<evidence type="ECO:0000256" key="6">
    <source>
        <dbReference type="ARBA" id="ARBA00023157"/>
    </source>
</evidence>
<dbReference type="EMBL" id="AFYH01040837">
    <property type="status" value="NOT_ANNOTATED_CDS"/>
    <property type="molecule type" value="Genomic_DNA"/>
</dbReference>
<feature type="repeat" description="TNFR-Cys" evidence="9">
    <location>
        <begin position="139"/>
        <end position="179"/>
    </location>
</feature>
<dbReference type="Ensembl" id="ENSLACT00000026504.1">
    <property type="protein sequence ID" value="ENSLACP00000022294.1"/>
    <property type="gene ID" value="ENSLACG00000022264.1"/>
</dbReference>
<dbReference type="EMBL" id="AFYH01040836">
    <property type="status" value="NOT_ANNOTATED_CDS"/>
    <property type="molecule type" value="Genomic_DNA"/>
</dbReference>
<feature type="repeat" description="TNFR-Cys" evidence="9">
    <location>
        <begin position="95"/>
        <end position="138"/>
    </location>
</feature>
<dbReference type="GO" id="GO:0097192">
    <property type="term" value="P:extrinsic apoptotic signaling pathway in absence of ligand"/>
    <property type="evidence" value="ECO:0007669"/>
    <property type="project" value="TreeGrafter"/>
</dbReference>
<dbReference type="PANTHER" id="PTHR46874">
    <property type="entry name" value="TUMOR NECROSIS FACTOR RECEPTOR SUPERFAMILY MEMBER 6"/>
    <property type="match status" value="1"/>
</dbReference>
<dbReference type="GO" id="GO:0032872">
    <property type="term" value="P:regulation of stress-activated MAPK cascade"/>
    <property type="evidence" value="ECO:0007669"/>
    <property type="project" value="TreeGrafter"/>
</dbReference>
<evidence type="ECO:0000256" key="10">
    <source>
        <dbReference type="SAM" id="SignalP"/>
    </source>
</evidence>
<dbReference type="PROSITE" id="PS50050">
    <property type="entry name" value="TNFR_NGFR_2"/>
    <property type="match status" value="2"/>
</dbReference>
<feature type="disulfide bond" evidence="9">
    <location>
        <begin position="161"/>
        <end position="179"/>
    </location>
</feature>
<dbReference type="Gene3D" id="2.10.50.10">
    <property type="entry name" value="Tumor Necrosis Factor Receptor, subunit A, domain 2"/>
    <property type="match status" value="3"/>
</dbReference>
<feature type="signal peptide" evidence="10">
    <location>
        <begin position="1"/>
        <end position="21"/>
    </location>
</feature>
<dbReference type="OMA" id="ICESASM"/>
<dbReference type="InterPro" id="IPR001368">
    <property type="entry name" value="TNFR/NGFR_Cys_rich_reg"/>
</dbReference>
<evidence type="ECO:0000256" key="7">
    <source>
        <dbReference type="ARBA" id="ARBA00023170"/>
    </source>
</evidence>
<sequence length="197" mass="21430">MRKLALPVVLLLAALVALSHAFPQQEHNTQIGKTFNQDALKEEDRGLKRSKQSKKESVCGEDEYLHGEHCCKMCPAGTSVKEGCVTPHKDSICKSCIQGQDYTTGPNGLPNCVSCQKCKAAAGKRMVSECTITKDTVCKCQAEKFCPRNHPCEVCKWCKKCPEGQEVKRPCTATTDTGCGSIPAIDHVVPLTNSTSE</sequence>
<evidence type="ECO:0000256" key="2">
    <source>
        <dbReference type="ARBA" id="ARBA00022703"/>
    </source>
</evidence>
<dbReference type="Proteomes" id="UP000008672">
    <property type="component" value="Unassembled WGS sequence"/>
</dbReference>
<dbReference type="Bgee" id="ENSLACG00000022264">
    <property type="expression patterns" value="Expressed in pectoral fin and 2 other cell types or tissues"/>
</dbReference>
<keyword evidence="4" id="KW-0677">Repeat</keyword>
<dbReference type="GO" id="GO:0097527">
    <property type="term" value="P:necroptotic signaling pathway"/>
    <property type="evidence" value="ECO:0007669"/>
    <property type="project" value="TreeGrafter"/>
</dbReference>
<accession>M3XHT8</accession>
<protein>
    <recommendedName>
        <fullName evidence="11">TNFR-Cys domain-containing protein</fullName>
    </recommendedName>
</protein>
<dbReference type="PANTHER" id="PTHR46874:SF2">
    <property type="entry name" value="TUMOR NECROSIS FACTOR RECEPTOR SUPERFAMILY MEMBER 10A ISOFORM X1"/>
    <property type="match status" value="1"/>
</dbReference>
<dbReference type="GO" id="GO:0009897">
    <property type="term" value="C:external side of plasma membrane"/>
    <property type="evidence" value="ECO:0007669"/>
    <property type="project" value="TreeGrafter"/>
</dbReference>
<dbReference type="GO" id="GO:0045121">
    <property type="term" value="C:membrane raft"/>
    <property type="evidence" value="ECO:0007669"/>
    <property type="project" value="TreeGrafter"/>
</dbReference>
<evidence type="ECO:0000256" key="3">
    <source>
        <dbReference type="ARBA" id="ARBA00022729"/>
    </source>
</evidence>
<keyword evidence="8" id="KW-0325">Glycoprotein</keyword>
<evidence type="ECO:0000256" key="9">
    <source>
        <dbReference type="PROSITE-ProRule" id="PRU00206"/>
    </source>
</evidence>
<reference evidence="12" key="3">
    <citation type="submission" date="2025-09" db="UniProtKB">
        <authorList>
            <consortium name="Ensembl"/>
        </authorList>
    </citation>
    <scope>IDENTIFICATION</scope>
</reference>
<feature type="disulfide bond" evidence="9">
    <location>
        <begin position="158"/>
        <end position="171"/>
    </location>
</feature>
<dbReference type="SUPFAM" id="SSF57586">
    <property type="entry name" value="TNF receptor-like"/>
    <property type="match status" value="2"/>
</dbReference>
<feature type="domain" description="TNFR-Cys" evidence="11">
    <location>
        <begin position="139"/>
        <end position="179"/>
    </location>
</feature>
<keyword evidence="5" id="KW-0472">Membrane</keyword>